<evidence type="ECO:0000313" key="2">
    <source>
        <dbReference type="EMBL" id="TFK04620.1"/>
    </source>
</evidence>
<dbReference type="AlphaFoldDB" id="A0A4D9ED77"/>
<protein>
    <submittedName>
        <fullName evidence="2">Keratin, type II cytoskeletal 5-like</fullName>
    </submittedName>
</protein>
<name>A0A4D9ED77_9SAUR</name>
<keyword evidence="3" id="KW-1185">Reference proteome</keyword>
<dbReference type="Proteomes" id="UP000297703">
    <property type="component" value="Unassembled WGS sequence"/>
</dbReference>
<feature type="region of interest" description="Disordered" evidence="1">
    <location>
        <begin position="1"/>
        <end position="66"/>
    </location>
</feature>
<gene>
    <name evidence="2" type="ORF">DR999_PMT12838</name>
</gene>
<accession>A0A4D9ED77</accession>
<feature type="compositionally biased region" description="Basic and acidic residues" evidence="1">
    <location>
        <begin position="1"/>
        <end position="10"/>
    </location>
</feature>
<reference evidence="2 3" key="1">
    <citation type="submission" date="2019-04" db="EMBL/GenBank/DDBJ databases">
        <title>Draft genome of the big-headed turtle Platysternon megacephalum.</title>
        <authorList>
            <person name="Gong S."/>
        </authorList>
    </citation>
    <scope>NUCLEOTIDE SEQUENCE [LARGE SCALE GENOMIC DNA]</scope>
    <source>
        <strain evidence="2">DO16091913</strain>
        <tissue evidence="2">Muscle</tissue>
    </source>
</reference>
<dbReference type="EMBL" id="QXTE01000131">
    <property type="protein sequence ID" value="TFK04620.1"/>
    <property type="molecule type" value="Genomic_DNA"/>
</dbReference>
<sequence>MQIEGKKRPADGVSASPAGTTISHPPSYFWAQWDGEAPPTPKEQQHTSEIQLHPHPREYTNTTRSSRSILRGCRCPLARYEGALQSSPASAETATARGNAPLRAAELPCQC</sequence>
<comment type="caution">
    <text evidence="2">The sequence shown here is derived from an EMBL/GenBank/DDBJ whole genome shotgun (WGS) entry which is preliminary data.</text>
</comment>
<evidence type="ECO:0000256" key="1">
    <source>
        <dbReference type="SAM" id="MobiDB-lite"/>
    </source>
</evidence>
<reference evidence="2 3" key="2">
    <citation type="submission" date="2019-04" db="EMBL/GenBank/DDBJ databases">
        <title>The genome sequence of big-headed turtle.</title>
        <authorList>
            <person name="Gong S."/>
        </authorList>
    </citation>
    <scope>NUCLEOTIDE SEQUENCE [LARGE SCALE GENOMIC DNA]</scope>
    <source>
        <strain evidence="2">DO16091913</strain>
        <tissue evidence="2">Muscle</tissue>
    </source>
</reference>
<organism evidence="2 3">
    <name type="scientific">Platysternon megacephalum</name>
    <name type="common">big-headed turtle</name>
    <dbReference type="NCBI Taxonomy" id="55544"/>
    <lineage>
        <taxon>Eukaryota</taxon>
        <taxon>Metazoa</taxon>
        <taxon>Chordata</taxon>
        <taxon>Craniata</taxon>
        <taxon>Vertebrata</taxon>
        <taxon>Euteleostomi</taxon>
        <taxon>Archelosauria</taxon>
        <taxon>Testudinata</taxon>
        <taxon>Testudines</taxon>
        <taxon>Cryptodira</taxon>
        <taxon>Durocryptodira</taxon>
        <taxon>Testudinoidea</taxon>
        <taxon>Platysternidae</taxon>
        <taxon>Platysternon</taxon>
    </lineage>
</organism>
<proteinExistence type="predicted"/>
<evidence type="ECO:0000313" key="3">
    <source>
        <dbReference type="Proteomes" id="UP000297703"/>
    </source>
</evidence>